<dbReference type="AlphaFoldDB" id="H6SMS0"/>
<reference evidence="5 6" key="1">
    <citation type="submission" date="2012-02" db="EMBL/GenBank/DDBJ databases">
        <title>Shotgun genome sequence of Phaeospirillum photometricum DSM 122.</title>
        <authorList>
            <person name="Duquesne K."/>
            <person name="Sturgis J."/>
        </authorList>
    </citation>
    <scope>NUCLEOTIDE SEQUENCE [LARGE SCALE GENOMIC DNA]</scope>
    <source>
        <strain evidence="6">DSM122</strain>
    </source>
</reference>
<dbReference type="PANTHER" id="PTHR10612">
    <property type="entry name" value="APOLIPOPROTEIN D"/>
    <property type="match status" value="1"/>
</dbReference>
<dbReference type="InterPro" id="IPR022271">
    <property type="entry name" value="Lipocalin_ApoD"/>
</dbReference>
<keyword evidence="6" id="KW-1185">Reference proteome</keyword>
<keyword evidence="2" id="KW-0472">Membrane</keyword>
<organism evidence="5 6">
    <name type="scientific">Pararhodospirillum photometricum DSM 122</name>
    <dbReference type="NCBI Taxonomy" id="1150469"/>
    <lineage>
        <taxon>Bacteria</taxon>
        <taxon>Pseudomonadati</taxon>
        <taxon>Pseudomonadota</taxon>
        <taxon>Alphaproteobacteria</taxon>
        <taxon>Rhodospirillales</taxon>
        <taxon>Rhodospirillaceae</taxon>
        <taxon>Pararhodospirillum</taxon>
    </lineage>
</organism>
<dbReference type="eggNOG" id="COG3040">
    <property type="taxonomic scope" value="Bacteria"/>
</dbReference>
<evidence type="ECO:0000256" key="3">
    <source>
        <dbReference type="PIRSR" id="PIRSR036893-52"/>
    </source>
</evidence>
<dbReference type="RefSeq" id="WP_014415836.1">
    <property type="nucleotide sequence ID" value="NC_017059.1"/>
</dbReference>
<evidence type="ECO:0000256" key="1">
    <source>
        <dbReference type="ARBA" id="ARBA00006889"/>
    </source>
</evidence>
<dbReference type="EMBL" id="HE663493">
    <property type="protein sequence ID" value="CCG09205.1"/>
    <property type="molecule type" value="Genomic_DNA"/>
</dbReference>
<protein>
    <recommendedName>
        <fullName evidence="2">Outer membrane lipoprotein Blc</fullName>
    </recommendedName>
</protein>
<dbReference type="Gene3D" id="2.40.128.20">
    <property type="match status" value="1"/>
</dbReference>
<comment type="function">
    <text evidence="2">Involved in the storage or transport of lipids necessary for membrane maintenance under stressful conditions. Displays a binding preference for lysophospholipids.</text>
</comment>
<dbReference type="OrthoDB" id="594739at2"/>
<feature type="lipid moiety-binding region" description="S-diacylglycerol cysteine" evidence="3">
    <location>
        <position position="26"/>
    </location>
</feature>
<comment type="subunit">
    <text evidence="2">Homodimer.</text>
</comment>
<dbReference type="InterPro" id="IPR012674">
    <property type="entry name" value="Calycin"/>
</dbReference>
<dbReference type="PRINTS" id="PR01171">
    <property type="entry name" value="BCTLIPOCALIN"/>
</dbReference>
<gene>
    <name evidence="5" type="ORF">RSPPHO_02579</name>
</gene>
<evidence type="ECO:0000313" key="6">
    <source>
        <dbReference type="Proteomes" id="UP000033220"/>
    </source>
</evidence>
<dbReference type="InterPro" id="IPR000566">
    <property type="entry name" value="Lipocln_cytosolic_FA-bd_dom"/>
</dbReference>
<comment type="subcellular location">
    <subcellularLocation>
        <location evidence="2">Cell outer membrane</location>
    </subcellularLocation>
</comment>
<dbReference type="PROSITE" id="PS51257">
    <property type="entry name" value="PROKAR_LIPOPROTEIN"/>
    <property type="match status" value="1"/>
</dbReference>
<evidence type="ECO:0000313" key="5">
    <source>
        <dbReference type="EMBL" id="CCG09205.1"/>
    </source>
</evidence>
<dbReference type="InterPro" id="IPR002446">
    <property type="entry name" value="Lipocalin_bac"/>
</dbReference>
<dbReference type="Pfam" id="PF08212">
    <property type="entry name" value="Lipocalin_2"/>
    <property type="match status" value="1"/>
</dbReference>
<name>H6SMS0_PARPM</name>
<keyword evidence="3" id="KW-0564">Palmitate</keyword>
<proteinExistence type="inferred from homology"/>
<dbReference type="KEGG" id="rpm:RSPPHO_02579"/>
<dbReference type="STRING" id="1150469.RSPPHO_02579"/>
<keyword evidence="2 3" id="KW-0449">Lipoprotein</keyword>
<comment type="similarity">
    <text evidence="1 2">Belongs to the calycin superfamily. Lipocalin family.</text>
</comment>
<dbReference type="GO" id="GO:0009279">
    <property type="term" value="C:cell outer membrane"/>
    <property type="evidence" value="ECO:0007669"/>
    <property type="project" value="UniProtKB-SubCell"/>
</dbReference>
<dbReference type="SUPFAM" id="SSF50814">
    <property type="entry name" value="Lipocalins"/>
    <property type="match status" value="1"/>
</dbReference>
<accession>H6SMS0</accession>
<dbReference type="HOGENOM" id="CLU_068449_3_0_5"/>
<feature type="lipid moiety-binding region" description="N-palmitoyl cysteine" evidence="3">
    <location>
        <position position="26"/>
    </location>
</feature>
<keyword evidence="2" id="KW-0998">Cell outer membrane</keyword>
<dbReference type="PANTHER" id="PTHR10612:SF34">
    <property type="entry name" value="APOLIPOPROTEIN D"/>
    <property type="match status" value="1"/>
</dbReference>
<feature type="domain" description="Lipocalin/cytosolic fatty-acid binding" evidence="4">
    <location>
        <begin position="41"/>
        <end position="179"/>
    </location>
</feature>
<dbReference type="PATRIC" id="fig|1150469.3.peg.2933"/>
<evidence type="ECO:0000259" key="4">
    <source>
        <dbReference type="Pfam" id="PF08212"/>
    </source>
</evidence>
<dbReference type="GO" id="GO:0006950">
    <property type="term" value="P:response to stress"/>
    <property type="evidence" value="ECO:0007669"/>
    <property type="project" value="UniProtKB-ARBA"/>
</dbReference>
<dbReference type="Proteomes" id="UP000033220">
    <property type="component" value="Chromosome DSM 122"/>
</dbReference>
<keyword evidence="2" id="KW-0446">Lipid-binding</keyword>
<dbReference type="InterPro" id="IPR047202">
    <property type="entry name" value="Lipocalin_Blc-like_dom"/>
</dbReference>
<dbReference type="PIRSF" id="PIRSF036893">
    <property type="entry name" value="Lipocalin_ApoD"/>
    <property type="match status" value="1"/>
</dbReference>
<sequence>MLRECCRRLREKSCCPSLLAIGTVLCGCTGAPEGITPVRFEASRYLGTWYEVMRLDHRFERGLTNVNATYGAMDNGRISVVNKGYDAAAGRWRRIEGSARFLEDSNTASLAVTFFWPLSGGYHVFDLDPDYTHALVSGPTRDYLWILARQPTLSDDILSPLIAKAQSLGFATQELIRVHHDVPPTEGPTPPSGQ</sequence>
<dbReference type="CDD" id="cd19438">
    <property type="entry name" value="lipocalin_Blc-like"/>
    <property type="match status" value="1"/>
</dbReference>
<dbReference type="GO" id="GO:0008289">
    <property type="term" value="F:lipid binding"/>
    <property type="evidence" value="ECO:0007669"/>
    <property type="project" value="UniProtKB-UniRule"/>
</dbReference>
<evidence type="ECO:0000256" key="2">
    <source>
        <dbReference type="PIRNR" id="PIRNR036893"/>
    </source>
</evidence>